<evidence type="ECO:0000313" key="2">
    <source>
        <dbReference type="EMBL" id="GFE27478.1"/>
    </source>
</evidence>
<organism evidence="2 3">
    <name type="scientific">Streptomyces nigrescens</name>
    <dbReference type="NCBI Taxonomy" id="1920"/>
    <lineage>
        <taxon>Bacteria</taxon>
        <taxon>Bacillati</taxon>
        <taxon>Actinomycetota</taxon>
        <taxon>Actinomycetes</taxon>
        <taxon>Kitasatosporales</taxon>
        <taxon>Streptomycetaceae</taxon>
        <taxon>Streptomyces</taxon>
    </lineage>
</organism>
<evidence type="ECO:0000313" key="3">
    <source>
        <dbReference type="Proteomes" id="UP000429552"/>
    </source>
</evidence>
<sequence>MPAVDNGLIVPYGSDDQGEPVPERLADGVVAGVADHGVDPFQQGELGDSAARENAVADLRQGARGVDDDCLQAVGPGA</sequence>
<reference evidence="2 3" key="1">
    <citation type="submission" date="2019-12" db="EMBL/GenBank/DDBJ databases">
        <title>Whole genome shotgun sequence of Streptomyces libani subsp. libani NBRC 13452.</title>
        <authorList>
            <person name="Ichikawa N."/>
            <person name="Kimura A."/>
            <person name="Kitahashi Y."/>
            <person name="Komaki H."/>
            <person name="Tamura T."/>
        </authorList>
    </citation>
    <scope>NUCLEOTIDE SEQUENCE [LARGE SCALE GENOMIC DNA]</scope>
    <source>
        <strain evidence="2 3">NBRC 13452</strain>
    </source>
</reference>
<evidence type="ECO:0000256" key="1">
    <source>
        <dbReference type="SAM" id="MobiDB-lite"/>
    </source>
</evidence>
<protein>
    <submittedName>
        <fullName evidence="2">Uncharacterized protein</fullName>
    </submittedName>
</protein>
<proteinExistence type="predicted"/>
<comment type="caution">
    <text evidence="2">The sequence shown here is derived from an EMBL/GenBank/DDBJ whole genome shotgun (WGS) entry which is preliminary data.</text>
</comment>
<accession>A0A640TV17</accession>
<feature type="region of interest" description="Disordered" evidence="1">
    <location>
        <begin position="1"/>
        <end position="22"/>
    </location>
</feature>
<dbReference type="Proteomes" id="UP000429552">
    <property type="component" value="Unassembled WGS sequence"/>
</dbReference>
<dbReference type="EMBL" id="BLIP01000003">
    <property type="protein sequence ID" value="GFE27478.1"/>
    <property type="molecule type" value="Genomic_DNA"/>
</dbReference>
<gene>
    <name evidence="2" type="ORF">Sliba_79310</name>
</gene>
<dbReference type="AlphaFoldDB" id="A0A640TV17"/>
<name>A0A640TV17_STRNI</name>